<dbReference type="SUPFAM" id="SSF52728">
    <property type="entry name" value="PTS IIb component"/>
    <property type="match status" value="1"/>
</dbReference>
<evidence type="ECO:0000256" key="2">
    <source>
        <dbReference type="ARBA" id="ARBA00022448"/>
    </source>
</evidence>
<evidence type="ECO:0000256" key="5">
    <source>
        <dbReference type="ARBA" id="ARBA00022679"/>
    </source>
</evidence>
<dbReference type="GO" id="GO:0008982">
    <property type="term" value="F:protein-N(PI)-phosphohistidine-sugar phosphotransferase activity"/>
    <property type="evidence" value="ECO:0007669"/>
    <property type="project" value="InterPro"/>
</dbReference>
<evidence type="ECO:0000256" key="3">
    <source>
        <dbReference type="ARBA" id="ARBA00022490"/>
    </source>
</evidence>
<dbReference type="Pfam" id="PF03830">
    <property type="entry name" value="PTSIIB_sorb"/>
    <property type="match status" value="1"/>
</dbReference>
<dbReference type="GO" id="GO:0009401">
    <property type="term" value="P:phosphoenolpyruvate-dependent sugar phosphotransferase system"/>
    <property type="evidence" value="ECO:0007669"/>
    <property type="project" value="UniProtKB-KW"/>
</dbReference>
<evidence type="ECO:0000259" key="8">
    <source>
        <dbReference type="Pfam" id="PF03830"/>
    </source>
</evidence>
<evidence type="ECO:0000256" key="4">
    <source>
        <dbReference type="ARBA" id="ARBA00022597"/>
    </source>
</evidence>
<dbReference type="InterPro" id="IPR036667">
    <property type="entry name" value="PTS_IIB_sorbose-sp_sf"/>
</dbReference>
<evidence type="ECO:0000256" key="1">
    <source>
        <dbReference type="ARBA" id="ARBA00004496"/>
    </source>
</evidence>
<accession>A0AAU7QBG0</accession>
<dbReference type="AlphaFoldDB" id="A0AAU7QBG0"/>
<keyword evidence="4 9" id="KW-0762">Sugar transport</keyword>
<evidence type="ECO:0000256" key="6">
    <source>
        <dbReference type="ARBA" id="ARBA00022683"/>
    </source>
</evidence>
<protein>
    <submittedName>
        <fullName evidence="9">PTS sugar transporter subunit IIB</fullName>
    </submittedName>
</protein>
<organism evidence="9">
    <name type="scientific">Acerihabitans sp. KWT182</name>
    <dbReference type="NCBI Taxonomy" id="3157919"/>
    <lineage>
        <taxon>Bacteria</taxon>
        <taxon>Pseudomonadati</taxon>
        <taxon>Pseudomonadota</taxon>
        <taxon>Gammaproteobacteria</taxon>
        <taxon>Enterobacterales</taxon>
        <taxon>Pectobacteriaceae</taxon>
        <taxon>Acerihabitans</taxon>
    </lineage>
</organism>
<gene>
    <name evidence="9" type="ORF">ABK905_03560</name>
</gene>
<keyword evidence="2" id="KW-0813">Transport</keyword>
<comment type="subcellular location">
    <subcellularLocation>
        <location evidence="1">Cytoplasm</location>
    </subcellularLocation>
</comment>
<feature type="domain" description="PTS EIIB type-4" evidence="8">
    <location>
        <begin position="2"/>
        <end position="83"/>
    </location>
</feature>
<dbReference type="GO" id="GO:0005737">
    <property type="term" value="C:cytoplasm"/>
    <property type="evidence" value="ECO:0007669"/>
    <property type="project" value="UniProtKB-SubCell"/>
</dbReference>
<dbReference type="EMBL" id="CP157947">
    <property type="protein sequence ID" value="XBS70349.1"/>
    <property type="molecule type" value="Genomic_DNA"/>
</dbReference>
<dbReference type="Gene3D" id="3.40.35.10">
    <property type="entry name" value="Phosphotransferase system, sorbose subfamily IIB component"/>
    <property type="match status" value="1"/>
</dbReference>
<evidence type="ECO:0000256" key="7">
    <source>
        <dbReference type="ARBA" id="ARBA00022777"/>
    </source>
</evidence>
<keyword evidence="6" id="KW-0598">Phosphotransferase system</keyword>
<dbReference type="InterPro" id="IPR004720">
    <property type="entry name" value="PTS_IIB_sorbose-sp"/>
</dbReference>
<keyword evidence="7" id="KW-0418">Kinase</keyword>
<sequence length="100" mass="11551">MIDDALVNDDFMNFVLEMAVPENMKLAIFNVDLALPALMHIDDDGENDNIIVLVKSPITVMRLLRGGLLLDASTWGEWVKQRDENFFTAIYLRQFRRLTH</sequence>
<proteinExistence type="predicted"/>
<dbReference type="GO" id="GO:0016301">
    <property type="term" value="F:kinase activity"/>
    <property type="evidence" value="ECO:0007669"/>
    <property type="project" value="UniProtKB-KW"/>
</dbReference>
<name>A0AAU7QBG0_9GAMM</name>
<keyword evidence="5" id="KW-0808">Transferase</keyword>
<reference evidence="9" key="1">
    <citation type="submission" date="2024-06" db="EMBL/GenBank/DDBJ databases">
        <authorList>
            <person name="Coelho C."/>
            <person name="Bento M."/>
            <person name="Garcia E."/>
            <person name="Camelo A."/>
            <person name="Brandao I."/>
            <person name="Espirito Santo C."/>
            <person name="Trovao J."/>
            <person name="Verissimo A."/>
            <person name="Costa J."/>
            <person name="Tiago I."/>
        </authorList>
    </citation>
    <scope>NUCLEOTIDE SEQUENCE</scope>
    <source>
        <strain evidence="9">KWT182</strain>
    </source>
</reference>
<evidence type="ECO:0000313" key="9">
    <source>
        <dbReference type="EMBL" id="XBS70349.1"/>
    </source>
</evidence>
<keyword evidence="3" id="KW-0963">Cytoplasm</keyword>